<comment type="caution">
    <text evidence="1">The sequence shown here is derived from an EMBL/GenBank/DDBJ whole genome shotgun (WGS) entry which is preliminary data.</text>
</comment>
<dbReference type="Proteomes" id="UP001595791">
    <property type="component" value="Unassembled WGS sequence"/>
</dbReference>
<gene>
    <name evidence="1" type="ORF">ACFOW7_12950</name>
</gene>
<protein>
    <recommendedName>
        <fullName evidence="3">Restriction endonuclease</fullName>
    </recommendedName>
</protein>
<accession>A0ABV8MPY5</accession>
<organism evidence="1 2">
    <name type="scientific">Chitinimonas lacunae</name>
    <dbReference type="NCBI Taxonomy" id="1963018"/>
    <lineage>
        <taxon>Bacteria</taxon>
        <taxon>Pseudomonadati</taxon>
        <taxon>Pseudomonadota</taxon>
        <taxon>Betaproteobacteria</taxon>
        <taxon>Neisseriales</taxon>
        <taxon>Chitinibacteraceae</taxon>
        <taxon>Chitinimonas</taxon>
    </lineage>
</organism>
<evidence type="ECO:0000313" key="1">
    <source>
        <dbReference type="EMBL" id="MFC4160248.1"/>
    </source>
</evidence>
<dbReference type="EMBL" id="JBHSBU010000001">
    <property type="protein sequence ID" value="MFC4160248.1"/>
    <property type="molecule type" value="Genomic_DNA"/>
</dbReference>
<reference evidence="2" key="1">
    <citation type="journal article" date="2019" name="Int. J. Syst. Evol. Microbiol.">
        <title>The Global Catalogue of Microorganisms (GCM) 10K type strain sequencing project: providing services to taxonomists for standard genome sequencing and annotation.</title>
        <authorList>
            <consortium name="The Broad Institute Genomics Platform"/>
            <consortium name="The Broad Institute Genome Sequencing Center for Infectious Disease"/>
            <person name="Wu L."/>
            <person name="Ma J."/>
        </authorList>
    </citation>
    <scope>NUCLEOTIDE SEQUENCE [LARGE SCALE GENOMIC DNA]</scope>
    <source>
        <strain evidence="2">LMG 29894</strain>
    </source>
</reference>
<evidence type="ECO:0000313" key="2">
    <source>
        <dbReference type="Proteomes" id="UP001595791"/>
    </source>
</evidence>
<name>A0ABV8MPY5_9NEIS</name>
<dbReference type="RefSeq" id="WP_378164878.1">
    <property type="nucleotide sequence ID" value="NZ_JBHSBU010000001.1"/>
</dbReference>
<proteinExistence type="predicted"/>
<keyword evidence="2" id="KW-1185">Reference proteome</keyword>
<sequence>MQASRLDSFLPVRFRNGTVIKQFSKPCVHCGAMLHARHMHGVARLIDDRLALAATADCPECHRRFGVACVIDHDKRVRRVTVPAWLFSGYLRLLPEQPGEKAARDMALQTVREESPPTPAPAVDYPRADTYVGRYRDLPIPAYIVVDGRQVPFDRVEPQGRIGQGEFLLDGCFVYKPAP</sequence>
<evidence type="ECO:0008006" key="3">
    <source>
        <dbReference type="Google" id="ProtNLM"/>
    </source>
</evidence>